<dbReference type="AlphaFoldDB" id="A0A9W4HXV0"/>
<accession>A0A9W4HXV0</accession>
<protein>
    <submittedName>
        <fullName evidence="3">Uncharacterized protein</fullName>
    </submittedName>
</protein>
<dbReference type="InterPro" id="IPR050745">
    <property type="entry name" value="Multifunctional_regulatory"/>
</dbReference>
<evidence type="ECO:0000313" key="3">
    <source>
        <dbReference type="EMBL" id="CAG8160108.1"/>
    </source>
</evidence>
<reference evidence="3" key="1">
    <citation type="submission" date="2021-07" db="EMBL/GenBank/DDBJ databases">
        <authorList>
            <person name="Branca A.L. A."/>
        </authorList>
    </citation>
    <scope>NUCLEOTIDE SEQUENCE</scope>
</reference>
<keyword evidence="2" id="KW-0040">ANK repeat</keyword>
<sequence length="447" mass="49574">MTESDSPISSHLDLPESPSQIIGRRKNRLGNIIKQNDLPQPRQFIASCSSEDVIAPGTPYLEETLSMRSRPVALHILLEVYTAALEVVQKFNPKFRLLDACGAANIDVVRFILDSHDGSENRLPLGTVDLHQRDDSGDTPILAATGSLMYLDKDADEVEDDGFCWYEWIRKRIARSHQLINFLLDWGCSATDVIPPLPNDLSPWGSQVQGNVLGLGVPRANSPLIQRLIDSGADIYLKNQHFHHGSVPLQSRIAKGHTHDVTTLHLTSLLYNSDAVKLLLDHQNYKKNANTELAASCDSDGRLPLHWAASGPGDLNCRLLDKQLRITQTLRLLLDYDPTGINLVDNTRSTPLHYPAISHAMCDCSQYAELAIRTLLEYRADPRIPDGLGCTILHLLGYHSHQGDPVNTMLLDLILSYGGNINHTETTGKLHCTFLLGICDRSQRPSS</sequence>
<organism evidence="3 4">
    <name type="scientific">Penicillium nalgiovense</name>
    <dbReference type="NCBI Taxonomy" id="60175"/>
    <lineage>
        <taxon>Eukaryota</taxon>
        <taxon>Fungi</taxon>
        <taxon>Dikarya</taxon>
        <taxon>Ascomycota</taxon>
        <taxon>Pezizomycotina</taxon>
        <taxon>Eurotiomycetes</taxon>
        <taxon>Eurotiomycetidae</taxon>
        <taxon>Eurotiales</taxon>
        <taxon>Aspergillaceae</taxon>
        <taxon>Penicillium</taxon>
    </lineage>
</organism>
<evidence type="ECO:0000256" key="1">
    <source>
        <dbReference type="ARBA" id="ARBA00022737"/>
    </source>
</evidence>
<dbReference type="OrthoDB" id="5440at2759"/>
<dbReference type="Proteomes" id="UP001153461">
    <property type="component" value="Unassembled WGS sequence"/>
</dbReference>
<name>A0A9W4HXV0_PENNA</name>
<keyword evidence="1" id="KW-0677">Repeat</keyword>
<dbReference type="InterPro" id="IPR036770">
    <property type="entry name" value="Ankyrin_rpt-contain_sf"/>
</dbReference>
<evidence type="ECO:0000256" key="2">
    <source>
        <dbReference type="ARBA" id="ARBA00023043"/>
    </source>
</evidence>
<evidence type="ECO:0000313" key="4">
    <source>
        <dbReference type="Proteomes" id="UP001153461"/>
    </source>
</evidence>
<dbReference type="Gene3D" id="1.25.40.20">
    <property type="entry name" value="Ankyrin repeat-containing domain"/>
    <property type="match status" value="2"/>
</dbReference>
<gene>
    <name evidence="3" type="ORF">PNAL_LOCUS6341</name>
</gene>
<dbReference type="PANTHER" id="PTHR24189">
    <property type="entry name" value="MYOTROPHIN"/>
    <property type="match status" value="1"/>
</dbReference>
<dbReference type="SUPFAM" id="SSF48403">
    <property type="entry name" value="Ankyrin repeat"/>
    <property type="match status" value="1"/>
</dbReference>
<dbReference type="EMBL" id="CAJVNV010000332">
    <property type="protein sequence ID" value="CAG8160108.1"/>
    <property type="molecule type" value="Genomic_DNA"/>
</dbReference>
<proteinExistence type="predicted"/>
<comment type="caution">
    <text evidence="3">The sequence shown here is derived from an EMBL/GenBank/DDBJ whole genome shotgun (WGS) entry which is preliminary data.</text>
</comment>